<dbReference type="Proteomes" id="UP000053237">
    <property type="component" value="Unassembled WGS sequence"/>
</dbReference>
<evidence type="ECO:0000313" key="3">
    <source>
        <dbReference type="Proteomes" id="UP000053237"/>
    </source>
</evidence>
<sequence length="294" mass="33775">MCPHCGGKCGFRGHDGWPTECHGDFCVRTCNFSTGFPKRCVSKEFQRRSDEIDVHAIENTCPMCHKNVIAVNPKMSFISRYGFVAAIKVIATHLLNEEFQIFHWGQNGRWINAESFPTQHIPGQWFHPEWFILKYQSNLSQPNLFLHRSCRMRACMGQAQFLSSLITSIISSNRTFECSSIGPFFLFIFLMANLCISRLHVGLLFSRMVVLRSQSLPILNITYGLQRDQRDSWLQASGYLDGQPLHPDDPHASRTKTAQDATAFACSHCEEKLDFDQSDQLRRVNGQFKRFKKK</sequence>
<name>A0A024G8Q6_9STRA</name>
<accession>A0A024G8Q6</accession>
<dbReference type="AlphaFoldDB" id="A0A024G8Q6"/>
<protein>
    <submittedName>
        <fullName evidence="2">Uncharacterized protein</fullName>
    </submittedName>
</protein>
<gene>
    <name evidence="2" type="ORF">BN9_039270</name>
</gene>
<comment type="caution">
    <text evidence="2">The sequence shown here is derived from an EMBL/GenBank/DDBJ whole genome shotgun (WGS) entry which is preliminary data.</text>
</comment>
<keyword evidence="1" id="KW-0812">Transmembrane</keyword>
<evidence type="ECO:0000256" key="1">
    <source>
        <dbReference type="SAM" id="Phobius"/>
    </source>
</evidence>
<reference evidence="2 3" key="1">
    <citation type="submission" date="2012-05" db="EMBL/GenBank/DDBJ databases">
        <title>Recombination and specialization in a pathogen metapopulation.</title>
        <authorList>
            <person name="Gardiner A."/>
            <person name="Kemen E."/>
            <person name="Schultz-Larsen T."/>
            <person name="MacLean D."/>
            <person name="Van Oosterhout C."/>
            <person name="Jones J.D.G."/>
        </authorList>
    </citation>
    <scope>NUCLEOTIDE SEQUENCE [LARGE SCALE GENOMIC DNA]</scope>
    <source>
        <strain evidence="2 3">Ac Nc2</strain>
    </source>
</reference>
<keyword evidence="3" id="KW-1185">Reference proteome</keyword>
<evidence type="ECO:0000313" key="2">
    <source>
        <dbReference type="EMBL" id="CCI43143.1"/>
    </source>
</evidence>
<proteinExistence type="predicted"/>
<dbReference type="EMBL" id="CAIX01000044">
    <property type="protein sequence ID" value="CCI43143.1"/>
    <property type="molecule type" value="Genomic_DNA"/>
</dbReference>
<dbReference type="InParanoid" id="A0A024G8Q6"/>
<keyword evidence="1" id="KW-0472">Membrane</keyword>
<organism evidence="2 3">
    <name type="scientific">Albugo candida</name>
    <dbReference type="NCBI Taxonomy" id="65357"/>
    <lineage>
        <taxon>Eukaryota</taxon>
        <taxon>Sar</taxon>
        <taxon>Stramenopiles</taxon>
        <taxon>Oomycota</taxon>
        <taxon>Peronosporomycetes</taxon>
        <taxon>Albuginales</taxon>
        <taxon>Albuginaceae</taxon>
        <taxon>Albugo</taxon>
    </lineage>
</organism>
<feature type="transmembrane region" description="Helical" evidence="1">
    <location>
        <begin position="184"/>
        <end position="205"/>
    </location>
</feature>
<keyword evidence="1" id="KW-1133">Transmembrane helix</keyword>